<proteinExistence type="predicted"/>
<comment type="caution">
    <text evidence="2">The sequence shown here is derived from an EMBL/GenBank/DDBJ whole genome shotgun (WGS) entry which is preliminary data.</text>
</comment>
<gene>
    <name evidence="2" type="ORF">GJJ30_14200</name>
</gene>
<evidence type="ECO:0000313" key="3">
    <source>
        <dbReference type="Proteomes" id="UP000441754"/>
    </source>
</evidence>
<keyword evidence="3" id="KW-1185">Reference proteome</keyword>
<evidence type="ECO:0000313" key="2">
    <source>
        <dbReference type="EMBL" id="MRS62449.1"/>
    </source>
</evidence>
<keyword evidence="1" id="KW-0175">Coiled coil</keyword>
<dbReference type="AlphaFoldDB" id="A0A7K0EKW9"/>
<dbReference type="OrthoDB" id="937423at2"/>
<protein>
    <submittedName>
        <fullName evidence="2">Uncharacterized protein</fullName>
    </submittedName>
</protein>
<evidence type="ECO:0000256" key="1">
    <source>
        <dbReference type="SAM" id="Coils"/>
    </source>
</evidence>
<feature type="coiled-coil region" evidence="1">
    <location>
        <begin position="77"/>
        <end position="104"/>
    </location>
</feature>
<organism evidence="2 3">
    <name type="scientific">Larkinella terrae</name>
    <dbReference type="NCBI Taxonomy" id="2025311"/>
    <lineage>
        <taxon>Bacteria</taxon>
        <taxon>Pseudomonadati</taxon>
        <taxon>Bacteroidota</taxon>
        <taxon>Cytophagia</taxon>
        <taxon>Cytophagales</taxon>
        <taxon>Spirosomataceae</taxon>
        <taxon>Larkinella</taxon>
    </lineage>
</organism>
<reference evidence="2 3" key="1">
    <citation type="journal article" date="2018" name="Antonie Van Leeuwenhoek">
        <title>Larkinella terrae sp. nov., isolated from soil on Jeju Island, South Korea.</title>
        <authorList>
            <person name="Ten L.N."/>
            <person name="Jeon J."/>
            <person name="Park S.J."/>
            <person name="Park S."/>
            <person name="Lee S.Y."/>
            <person name="Kim M.K."/>
            <person name="Jung H.Y."/>
        </authorList>
    </citation>
    <scope>NUCLEOTIDE SEQUENCE [LARGE SCALE GENOMIC DNA]</scope>
    <source>
        <strain evidence="2 3">KCTC 52001</strain>
    </source>
</reference>
<dbReference type="Proteomes" id="UP000441754">
    <property type="component" value="Unassembled WGS sequence"/>
</dbReference>
<dbReference type="RefSeq" id="WP_154175822.1">
    <property type="nucleotide sequence ID" value="NZ_WJXZ01000007.1"/>
</dbReference>
<dbReference type="EMBL" id="WJXZ01000007">
    <property type="protein sequence ID" value="MRS62449.1"/>
    <property type="molecule type" value="Genomic_DNA"/>
</dbReference>
<sequence length="325" mass="36858">MAFAEQLNNKTSLPDSPAYLPEPLPNWLEDEDLLRDEAAVLGLSDARLEEKTALINLYFQQQAALLQRELENHGEKIGELNLFIEQQSNRMAELQRKTDELEAARPDGEPQFLKTTVGLAASAGLMIGTYYLLDETVQPHFRESQLIALGILLASFSGQYYRPATKTETNSSLSFHRLLTETALPFATSFFVFIQAIQNQSALQSIALSGFIFVLFVASGKRISGLVMALQNDFRYWNQGKKLKKERETKTQTWGNEVNQLTISIDAMRVQKWQLLPALQQVEAALARINTRRALLIHLFETEFKLARSLRDRLSERQRRAILAG</sequence>
<name>A0A7K0EKW9_9BACT</name>
<accession>A0A7K0EKW9</accession>